<feature type="transmembrane region" description="Helical" evidence="7">
    <location>
        <begin position="75"/>
        <end position="93"/>
    </location>
</feature>
<accession>A0A6A6ELC1</accession>
<dbReference type="OrthoDB" id="4682787at2759"/>
<comment type="similarity">
    <text evidence="5">Belongs to the SAT4 family.</text>
</comment>
<feature type="transmembrane region" description="Helical" evidence="7">
    <location>
        <begin position="271"/>
        <end position="293"/>
    </location>
</feature>
<evidence type="ECO:0000256" key="6">
    <source>
        <dbReference type="SAM" id="MobiDB-lite"/>
    </source>
</evidence>
<feature type="transmembrane region" description="Helical" evidence="7">
    <location>
        <begin position="239"/>
        <end position="259"/>
    </location>
</feature>
<evidence type="ECO:0000256" key="4">
    <source>
        <dbReference type="ARBA" id="ARBA00023136"/>
    </source>
</evidence>
<sequence length="400" mass="44890">MEALYHSLTPAQKEEFLNGPGLKPPLGIVPNFDDPPNGNALCYSVLLLSICVSTIVVLVRTWARIFCVKKFRLEDFFMIAALAIYAGFIYIVWDCYLHPGSFVHQWNVRVKDLKPFFKNINVACILYGVALLLLKVAIFLDWIHIFAGSQGIRGGFYWACIGNIVVNFVFYTVTIFVMIFACTPRSKIWNQSEEGTCVNIFAVNVASSVFNFVLDLVMLGMPQRVIWRLQLSTKRKVAISLLFAVGVFGCVCGALRIVYSIPFMKSPDKSYTVSSFALSGMGEMTAGFLVLCVPSIPKLVKNTTFLQKIFGRLQSWMDSSSDKQTKISRMGLPSWIRAQGERHAARRRPEDTTYSEPDEHIPTIISIPHKLSQSTMNVKNGSVGDDRNDSSVEFITMQQV</sequence>
<dbReference type="Pfam" id="PF20684">
    <property type="entry name" value="Fung_rhodopsin"/>
    <property type="match status" value="1"/>
</dbReference>
<evidence type="ECO:0000259" key="8">
    <source>
        <dbReference type="Pfam" id="PF20684"/>
    </source>
</evidence>
<feature type="region of interest" description="Disordered" evidence="6">
    <location>
        <begin position="339"/>
        <end position="358"/>
    </location>
</feature>
<keyword evidence="10" id="KW-1185">Reference proteome</keyword>
<comment type="subcellular location">
    <subcellularLocation>
        <location evidence="1">Membrane</location>
        <topology evidence="1">Multi-pass membrane protein</topology>
    </subcellularLocation>
</comment>
<evidence type="ECO:0000256" key="7">
    <source>
        <dbReference type="SAM" id="Phobius"/>
    </source>
</evidence>
<feature type="transmembrane region" description="Helical" evidence="7">
    <location>
        <begin position="155"/>
        <end position="180"/>
    </location>
</feature>
<dbReference type="Proteomes" id="UP000800200">
    <property type="component" value="Unassembled WGS sequence"/>
</dbReference>
<reference evidence="9" key="1">
    <citation type="journal article" date="2020" name="Stud. Mycol.">
        <title>101 Dothideomycetes genomes: a test case for predicting lifestyles and emergence of pathogens.</title>
        <authorList>
            <person name="Haridas S."/>
            <person name="Albert R."/>
            <person name="Binder M."/>
            <person name="Bloem J."/>
            <person name="Labutti K."/>
            <person name="Salamov A."/>
            <person name="Andreopoulos B."/>
            <person name="Baker S."/>
            <person name="Barry K."/>
            <person name="Bills G."/>
            <person name="Bluhm B."/>
            <person name="Cannon C."/>
            <person name="Castanera R."/>
            <person name="Culley D."/>
            <person name="Daum C."/>
            <person name="Ezra D."/>
            <person name="Gonzalez J."/>
            <person name="Henrissat B."/>
            <person name="Kuo A."/>
            <person name="Liang C."/>
            <person name="Lipzen A."/>
            <person name="Lutzoni F."/>
            <person name="Magnuson J."/>
            <person name="Mondo S."/>
            <person name="Nolan M."/>
            <person name="Ohm R."/>
            <person name="Pangilinan J."/>
            <person name="Park H.-J."/>
            <person name="Ramirez L."/>
            <person name="Alfaro M."/>
            <person name="Sun H."/>
            <person name="Tritt A."/>
            <person name="Yoshinaga Y."/>
            <person name="Zwiers L.-H."/>
            <person name="Turgeon B."/>
            <person name="Goodwin S."/>
            <person name="Spatafora J."/>
            <person name="Crous P."/>
            <person name="Grigoriev I."/>
        </authorList>
    </citation>
    <scope>NUCLEOTIDE SEQUENCE</scope>
    <source>
        <strain evidence="9">CBS 207.26</strain>
    </source>
</reference>
<feature type="transmembrane region" description="Helical" evidence="7">
    <location>
        <begin position="43"/>
        <end position="63"/>
    </location>
</feature>
<evidence type="ECO:0000256" key="2">
    <source>
        <dbReference type="ARBA" id="ARBA00022692"/>
    </source>
</evidence>
<keyword evidence="2 7" id="KW-0812">Transmembrane</keyword>
<dbReference type="InterPro" id="IPR049326">
    <property type="entry name" value="Rhodopsin_dom_fungi"/>
</dbReference>
<dbReference type="InterPro" id="IPR052337">
    <property type="entry name" value="SAT4-like"/>
</dbReference>
<dbReference type="PANTHER" id="PTHR33048:SF160">
    <property type="entry name" value="SAT4 FAMILY MEMBRANE PROTEIN"/>
    <property type="match status" value="1"/>
</dbReference>
<keyword evidence="4 7" id="KW-0472">Membrane</keyword>
<feature type="transmembrane region" description="Helical" evidence="7">
    <location>
        <begin position="120"/>
        <end position="143"/>
    </location>
</feature>
<evidence type="ECO:0000256" key="1">
    <source>
        <dbReference type="ARBA" id="ARBA00004141"/>
    </source>
</evidence>
<feature type="transmembrane region" description="Helical" evidence="7">
    <location>
        <begin position="200"/>
        <end position="219"/>
    </location>
</feature>
<gene>
    <name evidence="9" type="ORF">K469DRAFT_657614</name>
</gene>
<evidence type="ECO:0000313" key="9">
    <source>
        <dbReference type="EMBL" id="KAF2190900.1"/>
    </source>
</evidence>
<dbReference type="GO" id="GO:0016020">
    <property type="term" value="C:membrane"/>
    <property type="evidence" value="ECO:0007669"/>
    <property type="project" value="UniProtKB-SubCell"/>
</dbReference>
<dbReference type="AlphaFoldDB" id="A0A6A6ELC1"/>
<feature type="domain" description="Rhodopsin" evidence="8">
    <location>
        <begin position="59"/>
        <end position="301"/>
    </location>
</feature>
<dbReference type="EMBL" id="ML994618">
    <property type="protein sequence ID" value="KAF2190900.1"/>
    <property type="molecule type" value="Genomic_DNA"/>
</dbReference>
<keyword evidence="3 7" id="KW-1133">Transmembrane helix</keyword>
<evidence type="ECO:0000313" key="10">
    <source>
        <dbReference type="Proteomes" id="UP000800200"/>
    </source>
</evidence>
<proteinExistence type="inferred from homology"/>
<evidence type="ECO:0000256" key="5">
    <source>
        <dbReference type="ARBA" id="ARBA00038359"/>
    </source>
</evidence>
<evidence type="ECO:0000256" key="3">
    <source>
        <dbReference type="ARBA" id="ARBA00022989"/>
    </source>
</evidence>
<name>A0A6A6ELC1_9PEZI</name>
<dbReference type="PANTHER" id="PTHR33048">
    <property type="entry name" value="PTH11-LIKE INTEGRAL MEMBRANE PROTEIN (AFU_ORTHOLOGUE AFUA_5G11245)"/>
    <property type="match status" value="1"/>
</dbReference>
<protein>
    <recommendedName>
        <fullName evidence="8">Rhodopsin domain-containing protein</fullName>
    </recommendedName>
</protein>
<organism evidence="9 10">
    <name type="scientific">Zopfia rhizophila CBS 207.26</name>
    <dbReference type="NCBI Taxonomy" id="1314779"/>
    <lineage>
        <taxon>Eukaryota</taxon>
        <taxon>Fungi</taxon>
        <taxon>Dikarya</taxon>
        <taxon>Ascomycota</taxon>
        <taxon>Pezizomycotina</taxon>
        <taxon>Dothideomycetes</taxon>
        <taxon>Dothideomycetes incertae sedis</taxon>
        <taxon>Zopfiaceae</taxon>
        <taxon>Zopfia</taxon>
    </lineage>
</organism>